<dbReference type="PANTHER" id="PTHR43539:SF78">
    <property type="entry name" value="FLAVIN-CONTAINING MONOOXYGENASE"/>
    <property type="match status" value="1"/>
</dbReference>
<dbReference type="PIRSF" id="PIRSF000332">
    <property type="entry name" value="FMO"/>
    <property type="match status" value="1"/>
</dbReference>
<dbReference type="SUPFAM" id="SSF51905">
    <property type="entry name" value="FAD/NAD(P)-binding domain"/>
    <property type="match status" value="2"/>
</dbReference>
<dbReference type="RefSeq" id="WP_042533120.1">
    <property type="nucleotide sequence ID" value="NZ_CDGG01000001.1"/>
</dbReference>
<dbReference type="PRINTS" id="PR00469">
    <property type="entry name" value="PNDRDTASEII"/>
</dbReference>
<gene>
    <name evidence="2" type="primary">czcO_4</name>
    <name evidence="2" type="ORF">BN997_02869</name>
</gene>
<protein>
    <submittedName>
        <fullName evidence="2">Putative oxidoreductase CzcO</fullName>
    </submittedName>
</protein>
<dbReference type="OrthoDB" id="9778740at2"/>
<dbReference type="GO" id="GO:0004497">
    <property type="term" value="F:monooxygenase activity"/>
    <property type="evidence" value="ECO:0007669"/>
    <property type="project" value="TreeGrafter"/>
</dbReference>
<proteinExistence type="predicted"/>
<dbReference type="InterPro" id="IPR000960">
    <property type="entry name" value="Flavin_mOase"/>
</dbReference>
<name>A0A0A1MC97_9BACI</name>
<dbReference type="EMBL" id="CDGG01000001">
    <property type="protein sequence ID" value="CEI82980.1"/>
    <property type="molecule type" value="Genomic_DNA"/>
</dbReference>
<dbReference type="Proteomes" id="UP000040453">
    <property type="component" value="Unassembled WGS sequence"/>
</dbReference>
<dbReference type="AlphaFoldDB" id="A0A0A1MC97"/>
<dbReference type="PRINTS" id="PR00368">
    <property type="entry name" value="FADPNR"/>
</dbReference>
<dbReference type="PANTHER" id="PTHR43539">
    <property type="entry name" value="FLAVIN-BINDING MONOOXYGENASE-LIKE PROTEIN (AFU_ORTHOLOGUE AFUA_4G09220)"/>
    <property type="match status" value="1"/>
</dbReference>
<accession>A0A0A1MC97</accession>
<dbReference type="GO" id="GO:0050660">
    <property type="term" value="F:flavin adenine dinucleotide binding"/>
    <property type="evidence" value="ECO:0007669"/>
    <property type="project" value="InterPro"/>
</dbReference>
<sequence length="348" mass="39039">MIYDSIIIGGGQAGLASGYYLTKYGLNYLILEANTQATGSWSYYYDSLKLFSPARLSSLPGMRMKNDKRGYPTKKDVISYLNTYTKRFKLPILTNQRVYEVSRNQKGFSIETSDGKSYKAKTIINATGSFHNPYLPQMNGMNTFRGNYLHSSSYQKPDQYIGQRVIVVGSGNSAVQIAMELSEVSNTTLAVRKSVQLVKQKILGIDLHYWVKAIGFDKFPFWRFGKAVPIPSSTVDLAGYKEKLEVGNPNQKKMFERFYSDGVVWSEGNQEPVDTVIFATGYRSDFGYLKTIEKFDVEGRPLQKAGISQNTPGLYYVGLEGQRSFSSATLRGGGSDSKFVIKHIKQNL</sequence>
<dbReference type="GO" id="GO:0050661">
    <property type="term" value="F:NADP binding"/>
    <property type="evidence" value="ECO:0007669"/>
    <property type="project" value="InterPro"/>
</dbReference>
<reference evidence="2 3" key="1">
    <citation type="submission" date="2014-11" db="EMBL/GenBank/DDBJ databases">
        <authorList>
            <person name="Urmite Genomes Urmite Genomes"/>
        </authorList>
    </citation>
    <scope>NUCLEOTIDE SEQUENCE [LARGE SCALE GENOMIC DNA]</scope>
    <source>
        <strain evidence="2 3">Oc5</strain>
    </source>
</reference>
<organism evidence="2 3">
    <name type="scientific">Oceanobacillus oncorhynchi</name>
    <dbReference type="NCBI Taxonomy" id="545501"/>
    <lineage>
        <taxon>Bacteria</taxon>
        <taxon>Bacillati</taxon>
        <taxon>Bacillota</taxon>
        <taxon>Bacilli</taxon>
        <taxon>Bacillales</taxon>
        <taxon>Bacillaceae</taxon>
        <taxon>Oceanobacillus</taxon>
    </lineage>
</organism>
<evidence type="ECO:0000313" key="2">
    <source>
        <dbReference type="EMBL" id="CEI82980.1"/>
    </source>
</evidence>
<evidence type="ECO:0000256" key="1">
    <source>
        <dbReference type="ARBA" id="ARBA00023002"/>
    </source>
</evidence>
<keyword evidence="3" id="KW-1185">Reference proteome</keyword>
<dbReference type="STRING" id="545501.BN997_02869"/>
<dbReference type="InterPro" id="IPR036188">
    <property type="entry name" value="FAD/NAD-bd_sf"/>
</dbReference>
<evidence type="ECO:0000313" key="3">
    <source>
        <dbReference type="Proteomes" id="UP000040453"/>
    </source>
</evidence>
<dbReference type="Pfam" id="PF13738">
    <property type="entry name" value="Pyr_redox_3"/>
    <property type="match status" value="1"/>
</dbReference>
<dbReference type="Gene3D" id="3.50.50.60">
    <property type="entry name" value="FAD/NAD(P)-binding domain"/>
    <property type="match status" value="1"/>
</dbReference>
<keyword evidence="1" id="KW-0560">Oxidoreductase</keyword>
<dbReference type="InterPro" id="IPR050982">
    <property type="entry name" value="Auxin_biosynth/cation_transpt"/>
</dbReference>